<comment type="caution">
    <text evidence="1">The sequence shown here is derived from an EMBL/GenBank/DDBJ whole genome shotgun (WGS) entry which is preliminary data.</text>
</comment>
<keyword evidence="2" id="KW-1185">Reference proteome</keyword>
<name>A0A840FFZ2_9SPHN</name>
<gene>
    <name evidence="1" type="ORF">GGQ80_000806</name>
</gene>
<dbReference type="RefSeq" id="WP_183982610.1">
    <property type="nucleotide sequence ID" value="NZ_JACIEV010000002.1"/>
</dbReference>
<accession>A0A840FFZ2</accession>
<evidence type="ECO:0000313" key="1">
    <source>
        <dbReference type="EMBL" id="MBB4152918.1"/>
    </source>
</evidence>
<dbReference type="AlphaFoldDB" id="A0A840FFZ2"/>
<proteinExistence type="predicted"/>
<dbReference type="EMBL" id="JACIEV010000002">
    <property type="protein sequence ID" value="MBB4152918.1"/>
    <property type="molecule type" value="Genomic_DNA"/>
</dbReference>
<protein>
    <submittedName>
        <fullName evidence="1">Uncharacterized protein</fullName>
    </submittedName>
</protein>
<evidence type="ECO:0000313" key="2">
    <source>
        <dbReference type="Proteomes" id="UP000529795"/>
    </source>
</evidence>
<organism evidence="1 2">
    <name type="scientific">Sphingomonas jinjuensis</name>
    <dbReference type="NCBI Taxonomy" id="535907"/>
    <lineage>
        <taxon>Bacteria</taxon>
        <taxon>Pseudomonadati</taxon>
        <taxon>Pseudomonadota</taxon>
        <taxon>Alphaproteobacteria</taxon>
        <taxon>Sphingomonadales</taxon>
        <taxon>Sphingomonadaceae</taxon>
        <taxon>Sphingomonas</taxon>
    </lineage>
</organism>
<sequence length="216" mass="24485">MDKIDSVERERQRFHHLVLEQPRPKPSACTRPRGISKSEWKARRHELQLASTRLLPGIEEQVQLREEWGGGRGTAQTVYHADRARKRAGSLARLHASGTVTSEQLIAALDIAETYEAICNHVGIKSSFAFDRVDCSFRPELAGDVLSAGAIRELRYDEWRRSVERFALVVDIIVADVGLTIAARSHRVSDRRARVLLVDALELWILLRGRPRPRPV</sequence>
<dbReference type="Proteomes" id="UP000529795">
    <property type="component" value="Unassembled WGS sequence"/>
</dbReference>
<reference evidence="1 2" key="1">
    <citation type="submission" date="2020-08" db="EMBL/GenBank/DDBJ databases">
        <title>Genomic Encyclopedia of Type Strains, Phase IV (KMG-IV): sequencing the most valuable type-strain genomes for metagenomic binning, comparative biology and taxonomic classification.</title>
        <authorList>
            <person name="Goeker M."/>
        </authorList>
    </citation>
    <scope>NUCLEOTIDE SEQUENCE [LARGE SCALE GENOMIC DNA]</scope>
    <source>
        <strain evidence="1 2">YC6723</strain>
    </source>
</reference>